<gene>
    <name evidence="2" type="ORF">WHR41_05647</name>
</gene>
<organism evidence="2 3">
    <name type="scientific">Cladosporium halotolerans</name>
    <dbReference type="NCBI Taxonomy" id="1052096"/>
    <lineage>
        <taxon>Eukaryota</taxon>
        <taxon>Fungi</taxon>
        <taxon>Dikarya</taxon>
        <taxon>Ascomycota</taxon>
        <taxon>Pezizomycotina</taxon>
        <taxon>Dothideomycetes</taxon>
        <taxon>Dothideomycetidae</taxon>
        <taxon>Cladosporiales</taxon>
        <taxon>Cladosporiaceae</taxon>
        <taxon>Cladosporium</taxon>
    </lineage>
</organism>
<reference evidence="2 3" key="1">
    <citation type="journal article" date="2020" name="Microbiol. Resour. Announc.">
        <title>Draft Genome Sequence of a Cladosporium Species Isolated from the Mesophotic Ascidian Didemnum maculosum.</title>
        <authorList>
            <person name="Gioti A."/>
            <person name="Siaperas R."/>
            <person name="Nikolaivits E."/>
            <person name="Le Goff G."/>
            <person name="Ouazzani J."/>
            <person name="Kotoulas G."/>
            <person name="Topakas E."/>
        </authorList>
    </citation>
    <scope>NUCLEOTIDE SEQUENCE [LARGE SCALE GENOMIC DNA]</scope>
    <source>
        <strain evidence="2 3">TM138-S3</strain>
    </source>
</reference>
<feature type="region of interest" description="Disordered" evidence="1">
    <location>
        <begin position="139"/>
        <end position="180"/>
    </location>
</feature>
<comment type="caution">
    <text evidence="2">The sequence shown here is derived from an EMBL/GenBank/DDBJ whole genome shotgun (WGS) entry which is preliminary data.</text>
</comment>
<name>A0AB34KP40_9PEZI</name>
<dbReference type="Proteomes" id="UP000803884">
    <property type="component" value="Unassembled WGS sequence"/>
</dbReference>
<dbReference type="EMBL" id="JAAQHG020000019">
    <property type="protein sequence ID" value="KAL1585516.1"/>
    <property type="molecule type" value="Genomic_DNA"/>
</dbReference>
<dbReference type="AlphaFoldDB" id="A0AB34KP40"/>
<evidence type="ECO:0000313" key="3">
    <source>
        <dbReference type="Proteomes" id="UP000803884"/>
    </source>
</evidence>
<feature type="compositionally biased region" description="Low complexity" evidence="1">
    <location>
        <begin position="155"/>
        <end position="177"/>
    </location>
</feature>
<evidence type="ECO:0000256" key="1">
    <source>
        <dbReference type="SAM" id="MobiDB-lite"/>
    </source>
</evidence>
<keyword evidence="3" id="KW-1185">Reference proteome</keyword>
<dbReference type="GeneID" id="96007090"/>
<feature type="compositionally biased region" description="Low complexity" evidence="1">
    <location>
        <begin position="39"/>
        <end position="54"/>
    </location>
</feature>
<protein>
    <submittedName>
        <fullName evidence="2">Uncharacterized protein</fullName>
    </submittedName>
</protein>
<feature type="region of interest" description="Disordered" evidence="1">
    <location>
        <begin position="76"/>
        <end position="102"/>
    </location>
</feature>
<dbReference type="RefSeq" id="XP_069228622.1">
    <property type="nucleotide sequence ID" value="XM_069374252.1"/>
</dbReference>
<dbReference type="PANTHER" id="PTHR39610:SF2">
    <property type="entry name" value="BZIP DOMAIN-CONTAINING PROTEIN"/>
    <property type="match status" value="1"/>
</dbReference>
<feature type="region of interest" description="Disordered" evidence="1">
    <location>
        <begin position="234"/>
        <end position="259"/>
    </location>
</feature>
<evidence type="ECO:0000313" key="2">
    <source>
        <dbReference type="EMBL" id="KAL1585516.1"/>
    </source>
</evidence>
<sequence>MSPDIDTMTPSTPPSRPPRPRRISIDTTHPIPTSPSPRSPSLSSLQAAATLNASLHHRSPPVTLARRRSSLAANLALNDPTLPSPGEFQPSSYPPHHHTRQPSLGALHQDLEAETEGQVNRLLHMIRLQQEQLAALKLQAAQSQRQPSAERPPLSRHSSSALTTSSTATNSPAQQRPASPPALGAEEFVLLPSGSSPGVVARDDPAFYYQAETQTLTRENQMLRCRVRELERQISDMSPHGHGKNGRGASPLAGEAERG</sequence>
<dbReference type="PANTHER" id="PTHR39610">
    <property type="entry name" value="BZIP DOMAIN-CONTAINING PROTEIN-RELATED"/>
    <property type="match status" value="1"/>
</dbReference>
<accession>A0AB34KP40</accession>
<proteinExistence type="predicted"/>
<feature type="region of interest" description="Disordered" evidence="1">
    <location>
        <begin position="1"/>
        <end position="61"/>
    </location>
</feature>